<dbReference type="EMBL" id="JAHZSS010000004">
    <property type="protein sequence ID" value="MBW8190548.1"/>
    <property type="molecule type" value="Genomic_DNA"/>
</dbReference>
<dbReference type="Proteomes" id="UP001166251">
    <property type="component" value="Unassembled WGS sequence"/>
</dbReference>
<evidence type="ECO:0000313" key="3">
    <source>
        <dbReference type="Proteomes" id="UP001166251"/>
    </source>
</evidence>
<accession>A0ABS7EDZ2</accession>
<dbReference type="Pfam" id="PF00534">
    <property type="entry name" value="Glycos_transf_1"/>
    <property type="match status" value="1"/>
</dbReference>
<dbReference type="SUPFAM" id="SSF53756">
    <property type="entry name" value="UDP-Glycosyltransferase/glycogen phosphorylase"/>
    <property type="match status" value="1"/>
</dbReference>
<dbReference type="RefSeq" id="WP_220103231.1">
    <property type="nucleotide sequence ID" value="NZ_JAHZSS010000004.1"/>
</dbReference>
<comment type="caution">
    <text evidence="2">The sequence shown here is derived from an EMBL/GenBank/DDBJ whole genome shotgun (WGS) entry which is preliminary data.</text>
</comment>
<dbReference type="PANTHER" id="PTHR12526:SF630">
    <property type="entry name" value="GLYCOSYLTRANSFERASE"/>
    <property type="match status" value="1"/>
</dbReference>
<dbReference type="Gene3D" id="3.40.50.2000">
    <property type="entry name" value="Glycogen Phosphorylase B"/>
    <property type="match status" value="2"/>
</dbReference>
<dbReference type="PANTHER" id="PTHR12526">
    <property type="entry name" value="GLYCOSYLTRANSFERASE"/>
    <property type="match status" value="1"/>
</dbReference>
<evidence type="ECO:0000259" key="1">
    <source>
        <dbReference type="Pfam" id="PF00534"/>
    </source>
</evidence>
<dbReference type="CDD" id="cd03801">
    <property type="entry name" value="GT4_PimA-like"/>
    <property type="match status" value="1"/>
</dbReference>
<organism evidence="2 3">
    <name type="scientific">Neiella holothuriorum</name>
    <dbReference type="NCBI Taxonomy" id="2870530"/>
    <lineage>
        <taxon>Bacteria</taxon>
        <taxon>Pseudomonadati</taxon>
        <taxon>Pseudomonadota</taxon>
        <taxon>Gammaproteobacteria</taxon>
        <taxon>Alteromonadales</taxon>
        <taxon>Echinimonadaceae</taxon>
        <taxon>Neiella</taxon>
    </lineage>
</organism>
<proteinExistence type="predicted"/>
<feature type="domain" description="Glycosyl transferase family 1" evidence="1">
    <location>
        <begin position="210"/>
        <end position="356"/>
    </location>
</feature>
<protein>
    <submittedName>
        <fullName evidence="2">Glycosyltransferase family 4 protein</fullName>
    </submittedName>
</protein>
<sequence length="391" mass="43091">MNLAVTCEFRFFRTPDGQVWTESVFLYEFWLRYLEAFSQVTVIARIQDVAEAKSNWQLSSGQQVAFVALPYYVGFSGLVKNALAIRKIIRQQINLADAVIFRVPSQSITLAAFGKAITTPYGVEVVGDPYDVFSSGITGTWLDRALAVTSCLSLKRICRRAEAACYVTQGYLQQRYPAGTSALSVGCSDIELPANQILPSPRSYSQPASKLVFVGSLEQLYKGPDTLIEALQQLNQQGIQLTVNMLGCGRYLAHVKQLAEQKGCADNVNLLGAIEHAQVSNYLDEADVFVMPSRTEGLPRALIEAMARGLPCVASNVGGIPELLPADVLVEKNDPHALADCLKRLCLSPEKLTQASAQNLEKSKEYELNKLAKRRTDFYCGYKDRLQSDAI</sequence>
<gene>
    <name evidence="2" type="ORF">K0504_05820</name>
</gene>
<name>A0ABS7EDZ2_9GAMM</name>
<evidence type="ECO:0000313" key="2">
    <source>
        <dbReference type="EMBL" id="MBW8190548.1"/>
    </source>
</evidence>
<reference evidence="2" key="1">
    <citation type="submission" date="2021-07" db="EMBL/GenBank/DDBJ databases">
        <title>Neiella marina sp. nov., isolated from the intestinal content of sea cucumber Apostichopus japonicus.</title>
        <authorList>
            <person name="Bai X."/>
        </authorList>
    </citation>
    <scope>NUCLEOTIDE SEQUENCE</scope>
    <source>
        <strain evidence="2">126</strain>
    </source>
</reference>
<dbReference type="InterPro" id="IPR001296">
    <property type="entry name" value="Glyco_trans_1"/>
</dbReference>
<keyword evidence="3" id="KW-1185">Reference proteome</keyword>